<accession>A0AAE0G3M5</accession>
<comment type="caution">
    <text evidence="1">The sequence shown here is derived from an EMBL/GenBank/DDBJ whole genome shotgun (WGS) entry which is preliminary data.</text>
</comment>
<sequence length="294" mass="33164">MVAHTKEEPEEAMMLLVEYFSFLGFKVNNEKCEGPARVIGFLGGSRSGVGALLYTRKGFAILATTEDRRGSRLPHGMSEDLLLLKRVVQSHNGKKEVQKLDGHKPWGNLPFSIMKGIVLNFLRCKMRQLWGTSCGFLVPSWEEHDTWELVKERLGVFKVVHHRPMGTNLFTAPDLRGELVQELLWETERCKAEALAPETRRCYGTGTRDKAVLRHWGEGSCGLLHLLCLLGAFCQESPCSVMMGKRLLEVAAHLREILFLLARAGCLTGLRDTHLALGSGIVRLQLEKKWEKRE</sequence>
<gene>
    <name evidence="1" type="ORF">CYMTET_20767</name>
</gene>
<evidence type="ECO:0000313" key="1">
    <source>
        <dbReference type="EMBL" id="KAK3270852.1"/>
    </source>
</evidence>
<keyword evidence="2" id="KW-1185">Reference proteome</keyword>
<dbReference type="EMBL" id="LGRX02010166">
    <property type="protein sequence ID" value="KAK3270852.1"/>
    <property type="molecule type" value="Genomic_DNA"/>
</dbReference>
<dbReference type="AlphaFoldDB" id="A0AAE0G3M5"/>
<protein>
    <submittedName>
        <fullName evidence="1">Uncharacterized protein</fullName>
    </submittedName>
</protein>
<dbReference type="Proteomes" id="UP001190700">
    <property type="component" value="Unassembled WGS sequence"/>
</dbReference>
<reference evidence="1 2" key="1">
    <citation type="journal article" date="2015" name="Genome Biol. Evol.">
        <title>Comparative Genomics of a Bacterivorous Green Alga Reveals Evolutionary Causalities and Consequences of Phago-Mixotrophic Mode of Nutrition.</title>
        <authorList>
            <person name="Burns J.A."/>
            <person name="Paasch A."/>
            <person name="Narechania A."/>
            <person name="Kim E."/>
        </authorList>
    </citation>
    <scope>NUCLEOTIDE SEQUENCE [LARGE SCALE GENOMIC DNA]</scope>
    <source>
        <strain evidence="1 2">PLY_AMNH</strain>
    </source>
</reference>
<organism evidence="1 2">
    <name type="scientific">Cymbomonas tetramitiformis</name>
    <dbReference type="NCBI Taxonomy" id="36881"/>
    <lineage>
        <taxon>Eukaryota</taxon>
        <taxon>Viridiplantae</taxon>
        <taxon>Chlorophyta</taxon>
        <taxon>Pyramimonadophyceae</taxon>
        <taxon>Pyramimonadales</taxon>
        <taxon>Pyramimonadaceae</taxon>
        <taxon>Cymbomonas</taxon>
    </lineage>
</organism>
<proteinExistence type="predicted"/>
<name>A0AAE0G3M5_9CHLO</name>
<evidence type="ECO:0000313" key="2">
    <source>
        <dbReference type="Proteomes" id="UP001190700"/>
    </source>
</evidence>